<evidence type="ECO:0000313" key="2">
    <source>
        <dbReference type="EMBL" id="QHT09274.1"/>
    </source>
</evidence>
<feature type="region of interest" description="Disordered" evidence="1">
    <location>
        <begin position="1"/>
        <end position="46"/>
    </location>
</feature>
<reference evidence="2" key="1">
    <citation type="journal article" date="2020" name="Nature">
        <title>Giant virus diversity and host interactions through global metagenomics.</title>
        <authorList>
            <person name="Schulz F."/>
            <person name="Roux S."/>
            <person name="Paez-Espino D."/>
            <person name="Jungbluth S."/>
            <person name="Walsh D.A."/>
            <person name="Denef V.J."/>
            <person name="McMahon K.D."/>
            <person name="Konstantinidis K.T."/>
            <person name="Eloe-Fadrosh E.A."/>
            <person name="Kyrpides N.C."/>
            <person name="Woyke T."/>
        </authorList>
    </citation>
    <scope>NUCLEOTIDE SEQUENCE</scope>
    <source>
        <strain evidence="2">GVMAG-M-3300023110-24</strain>
    </source>
</reference>
<accession>A0A6C0CZN0</accession>
<feature type="compositionally biased region" description="Polar residues" evidence="1">
    <location>
        <begin position="1"/>
        <end position="10"/>
    </location>
</feature>
<feature type="compositionally biased region" description="Basic and acidic residues" evidence="1">
    <location>
        <begin position="88"/>
        <end position="104"/>
    </location>
</feature>
<organism evidence="2">
    <name type="scientific">viral metagenome</name>
    <dbReference type="NCBI Taxonomy" id="1070528"/>
    <lineage>
        <taxon>unclassified sequences</taxon>
        <taxon>metagenomes</taxon>
        <taxon>organismal metagenomes</taxon>
    </lineage>
</organism>
<feature type="region of interest" description="Disordered" evidence="1">
    <location>
        <begin position="88"/>
        <end position="108"/>
    </location>
</feature>
<feature type="compositionally biased region" description="Basic residues" evidence="1">
    <location>
        <begin position="18"/>
        <end position="45"/>
    </location>
</feature>
<proteinExistence type="predicted"/>
<evidence type="ECO:0000256" key="1">
    <source>
        <dbReference type="SAM" id="MobiDB-lite"/>
    </source>
</evidence>
<sequence>MIDNHLSNLIDSGMINVKKTKKKERKSRKSGKKSSSLKRYKRIKDKKSINKYNSPIIKINKVDDTNNGKKIKENKIKENKIKENKKVFESPKKKGKSKKIDVSKKTQNKKRIINKKNVEMIEYLRKKGIYVSGKNPKLLKDIYMYSLDDNIRIINE</sequence>
<dbReference type="AlphaFoldDB" id="A0A6C0CZN0"/>
<protein>
    <submittedName>
        <fullName evidence="2">Uncharacterized protein</fullName>
    </submittedName>
</protein>
<name>A0A6C0CZN0_9ZZZZ</name>
<dbReference type="EMBL" id="MN739509">
    <property type="protein sequence ID" value="QHT09274.1"/>
    <property type="molecule type" value="Genomic_DNA"/>
</dbReference>